<dbReference type="OrthoDB" id="5836917at2759"/>
<evidence type="ECO:0000256" key="1">
    <source>
        <dbReference type="SAM" id="Coils"/>
    </source>
</evidence>
<feature type="region of interest" description="Disordered" evidence="2">
    <location>
        <begin position="135"/>
        <end position="165"/>
    </location>
</feature>
<reference evidence="5" key="2">
    <citation type="submission" date="2019-09" db="UniProtKB">
        <authorList>
            <consortium name="WormBaseParasite"/>
        </authorList>
    </citation>
    <scope>IDENTIFICATION</scope>
</reference>
<protein>
    <submittedName>
        <fullName evidence="5">CCHC-type domain-containing protein</fullName>
    </submittedName>
</protein>
<keyword evidence="4" id="KW-1185">Reference proteome</keyword>
<evidence type="ECO:0000313" key="3">
    <source>
        <dbReference type="EMBL" id="VDP05971.1"/>
    </source>
</evidence>
<accession>A0A183G4J7</accession>
<evidence type="ECO:0000313" key="4">
    <source>
        <dbReference type="Proteomes" id="UP000050761"/>
    </source>
</evidence>
<accession>A0A3P8A3H8</accession>
<keyword evidence="1" id="KW-0175">Coiled coil</keyword>
<feature type="coiled-coil region" evidence="1">
    <location>
        <begin position="73"/>
        <end position="130"/>
    </location>
</feature>
<dbReference type="AlphaFoldDB" id="A0A183G4J7"/>
<proteinExistence type="predicted"/>
<dbReference type="EMBL" id="UZAH01029422">
    <property type="protein sequence ID" value="VDP05971.1"/>
    <property type="molecule type" value="Genomic_DNA"/>
</dbReference>
<dbReference type="WBParaSite" id="HPBE_0001644901-mRNA-1">
    <property type="protein sequence ID" value="HPBE_0001644901-mRNA-1"/>
    <property type="gene ID" value="HPBE_0001644901"/>
</dbReference>
<sequence length="238" mass="28263">MLGDEVKIFLTEICLFNAQHEADELARLGFLDELNRIIFYEPTQPGHPKYREVLEIHRNYERSNVSGMVRFQLVQLDALLEEERALKEEAKSHSKLMRRLGDEVLTEIRLAMENLQLEELHERFSELSLEDLPRNRNRLVPTHQPTNDPRNARAGSKRKQPDEDLEELKHEYEKRIRQCEEELHEVTRYLSENITRERHYGDIRMKDSEYHVVCVYCLETGTHYSDACPKYRSVLTVI</sequence>
<evidence type="ECO:0000313" key="5">
    <source>
        <dbReference type="WBParaSite" id="HPBE_0001644901-mRNA-1"/>
    </source>
</evidence>
<gene>
    <name evidence="3" type="ORF">HPBE_LOCUS16448</name>
</gene>
<evidence type="ECO:0000256" key="2">
    <source>
        <dbReference type="SAM" id="MobiDB-lite"/>
    </source>
</evidence>
<reference evidence="3 4" key="1">
    <citation type="submission" date="2018-11" db="EMBL/GenBank/DDBJ databases">
        <authorList>
            <consortium name="Pathogen Informatics"/>
        </authorList>
    </citation>
    <scope>NUCLEOTIDE SEQUENCE [LARGE SCALE GENOMIC DNA]</scope>
</reference>
<name>A0A183G4J7_HELPZ</name>
<organism evidence="4 5">
    <name type="scientific">Heligmosomoides polygyrus</name>
    <name type="common">Parasitic roundworm</name>
    <dbReference type="NCBI Taxonomy" id="6339"/>
    <lineage>
        <taxon>Eukaryota</taxon>
        <taxon>Metazoa</taxon>
        <taxon>Ecdysozoa</taxon>
        <taxon>Nematoda</taxon>
        <taxon>Chromadorea</taxon>
        <taxon>Rhabditida</taxon>
        <taxon>Rhabditina</taxon>
        <taxon>Rhabditomorpha</taxon>
        <taxon>Strongyloidea</taxon>
        <taxon>Heligmosomidae</taxon>
        <taxon>Heligmosomoides</taxon>
    </lineage>
</organism>
<dbReference type="Proteomes" id="UP000050761">
    <property type="component" value="Unassembled WGS sequence"/>
</dbReference>